<dbReference type="AlphaFoldDB" id="A0A411PMN8"/>
<evidence type="ECO:0008006" key="4">
    <source>
        <dbReference type="Google" id="ProtNLM"/>
    </source>
</evidence>
<evidence type="ECO:0000313" key="2">
    <source>
        <dbReference type="EMBL" id="QBF84794.1"/>
    </source>
</evidence>
<protein>
    <recommendedName>
        <fullName evidence="4">YgjV family protein</fullName>
    </recommendedName>
</protein>
<dbReference type="Proteomes" id="UP000291106">
    <property type="component" value="Chromosome"/>
</dbReference>
<keyword evidence="3" id="KW-1185">Reference proteome</keyword>
<feature type="transmembrane region" description="Helical" evidence="1">
    <location>
        <begin position="37"/>
        <end position="58"/>
    </location>
</feature>
<keyword evidence="1" id="KW-1133">Transmembrane helix</keyword>
<keyword evidence="1" id="KW-0472">Membrane</keyword>
<evidence type="ECO:0000313" key="3">
    <source>
        <dbReference type="Proteomes" id="UP000291106"/>
    </source>
</evidence>
<name>A0A411PMN8_9GAMM</name>
<feature type="transmembrane region" description="Helical" evidence="1">
    <location>
        <begin position="106"/>
        <end position="123"/>
    </location>
</feature>
<reference evidence="2 3" key="1">
    <citation type="submission" date="2019-02" db="EMBL/GenBank/DDBJ databases">
        <title>Shewanella sp. D4-2 isolated from Dokdo Island.</title>
        <authorList>
            <person name="Baek K."/>
        </authorList>
    </citation>
    <scope>NUCLEOTIDE SEQUENCE [LARGE SCALE GENOMIC DNA]</scope>
    <source>
        <strain evidence="2 3">D4-2</strain>
    </source>
</reference>
<keyword evidence="1" id="KW-0812">Transmembrane</keyword>
<gene>
    <name evidence="2" type="ORF">EXU30_04875</name>
</gene>
<feature type="transmembrane region" description="Helical" evidence="1">
    <location>
        <begin position="143"/>
        <end position="162"/>
    </location>
</feature>
<sequence length="189" mass="20586">MTEFSYQVIAQCIGFIAMIFGWRACTQNSHSGFMRNNMLASLLTAIHLGLMGSMAGMANQLINMGRFTAGQSRRCRTGARPLILATGFSLIALLQGILWAQHWSEWCAVGAGVFSSFAVLYLAQNKLKLAFVLTNLMNLSLSLYLLSWSGMIYQVVAIGLLLKQIHLEGDVEGEINLEGSDAGMEASKA</sequence>
<organism evidence="2 3">
    <name type="scientific">Shewanella maritima</name>
    <dbReference type="NCBI Taxonomy" id="2520507"/>
    <lineage>
        <taxon>Bacteria</taxon>
        <taxon>Pseudomonadati</taxon>
        <taxon>Pseudomonadota</taxon>
        <taxon>Gammaproteobacteria</taxon>
        <taxon>Alteromonadales</taxon>
        <taxon>Shewanellaceae</taxon>
        <taxon>Shewanella</taxon>
    </lineage>
</organism>
<dbReference type="Pfam" id="PF10688">
    <property type="entry name" value="Imp-YgjV"/>
    <property type="match status" value="1"/>
</dbReference>
<dbReference type="EMBL" id="CP036200">
    <property type="protein sequence ID" value="QBF84794.1"/>
    <property type="molecule type" value="Genomic_DNA"/>
</dbReference>
<feature type="transmembrane region" description="Helical" evidence="1">
    <location>
        <begin position="78"/>
        <end position="99"/>
    </location>
</feature>
<dbReference type="OrthoDB" id="6260876at2"/>
<evidence type="ECO:0000256" key="1">
    <source>
        <dbReference type="SAM" id="Phobius"/>
    </source>
</evidence>
<proteinExistence type="predicted"/>
<dbReference type="KEGG" id="smai:EXU30_04875"/>
<feature type="transmembrane region" description="Helical" evidence="1">
    <location>
        <begin position="6"/>
        <end position="25"/>
    </location>
</feature>
<dbReference type="InterPro" id="IPR019629">
    <property type="entry name" value="Uncharacterised_HI1736/YgjV"/>
</dbReference>
<accession>A0A411PMN8</accession>